<accession>A0A0P7BY62</accession>
<keyword evidence="3" id="KW-1185">Reference proteome</keyword>
<evidence type="ECO:0000256" key="1">
    <source>
        <dbReference type="SAM" id="MobiDB-lite"/>
    </source>
</evidence>
<comment type="caution">
    <text evidence="2">The sequence shown here is derived from an EMBL/GenBank/DDBJ whole genome shotgun (WGS) entry which is preliminary data.</text>
</comment>
<feature type="compositionally biased region" description="Low complexity" evidence="1">
    <location>
        <begin position="54"/>
        <end position="67"/>
    </location>
</feature>
<organism evidence="2 3">
    <name type="scientific">Neonectria ditissima</name>
    <dbReference type="NCBI Taxonomy" id="78410"/>
    <lineage>
        <taxon>Eukaryota</taxon>
        <taxon>Fungi</taxon>
        <taxon>Dikarya</taxon>
        <taxon>Ascomycota</taxon>
        <taxon>Pezizomycotina</taxon>
        <taxon>Sordariomycetes</taxon>
        <taxon>Hypocreomycetidae</taxon>
        <taxon>Hypocreales</taxon>
        <taxon>Nectriaceae</taxon>
        <taxon>Neonectria</taxon>
    </lineage>
</organism>
<dbReference type="Proteomes" id="UP000050424">
    <property type="component" value="Unassembled WGS sequence"/>
</dbReference>
<name>A0A0P7BY62_9HYPO</name>
<protein>
    <submittedName>
        <fullName evidence="2">Uncharacterized protein</fullName>
    </submittedName>
</protein>
<feature type="region of interest" description="Disordered" evidence="1">
    <location>
        <begin position="352"/>
        <end position="554"/>
    </location>
</feature>
<evidence type="ECO:0000313" key="3">
    <source>
        <dbReference type="Proteomes" id="UP000050424"/>
    </source>
</evidence>
<proteinExistence type="predicted"/>
<feature type="region of interest" description="Disordered" evidence="1">
    <location>
        <begin position="50"/>
        <end position="71"/>
    </location>
</feature>
<reference evidence="2 3" key="1">
    <citation type="submission" date="2015-09" db="EMBL/GenBank/DDBJ databases">
        <title>Draft genome of a European isolate of the apple canker pathogen Neonectria ditissima.</title>
        <authorList>
            <person name="Gomez-Cortecero A."/>
            <person name="Harrison R.J."/>
            <person name="Armitage A.D."/>
        </authorList>
    </citation>
    <scope>NUCLEOTIDE SEQUENCE [LARGE SCALE GENOMIC DNA]</scope>
    <source>
        <strain evidence="2 3">R09/05</strain>
    </source>
</reference>
<evidence type="ECO:0000313" key="2">
    <source>
        <dbReference type="EMBL" id="KPM46096.1"/>
    </source>
</evidence>
<dbReference type="EMBL" id="LKCW01000003">
    <property type="protein sequence ID" value="KPM46096.1"/>
    <property type="molecule type" value="Genomic_DNA"/>
</dbReference>
<sequence length="580" mass="62599">MFLPTVGGYALPAPAAFESWAHRCLPTPASPGSGYDSASKTPAQGLTSLHAQPRATRSSNLASSTSSDPQQCRAAGCRRGLWTYLDLVLIFARAHVAATDAASFLLPTFAPASQRPPPKTRACVLLSRAFGKRAPSPPLSPLRSLSWDRPPERCLARASNPLHSPPILTPRDNAQPTLVLGGAQNANTVCSGFVCKPRAPETLLLFSLWLALLSLHFFNDIEPQMPAYEPLQLAPFVFLPHSLFLPSTPRRANLKRWAPLLRTRRSQRFLLAEMIKASRLDVETLGRFIWSNGIEPNWMHMQLPLGMMEMFLVQLDSVNISVGRNMTQCMQAAEHMDRQQRGWAKRKKYDEYNEPPAKRMALSGNPESSTLAGAVTPNAPTHVAILPRPASSPAEVPPTMVPAPSATSTTPRKKGRPARADKARFRPILPQQIAPRPVEPGQQTQHDQASAAPRAIAPSGSSGQDSAKTPVSNTPIAANYSTSYAGPAGRRRSLRSGGSPTDETAHPRVMAEPTYGHFDGLRPIVPGPVPLEPEPRATSSMSGGPGDELTTLPPLLENDRNLALMGASRVETQAPVANSA</sequence>
<feature type="compositionally biased region" description="Polar residues" evidence="1">
    <location>
        <begin position="459"/>
        <end position="484"/>
    </location>
</feature>
<dbReference type="AlphaFoldDB" id="A0A0P7BY62"/>
<gene>
    <name evidence="2" type="ORF">AK830_g564</name>
</gene>
<dbReference type="STRING" id="78410.A0A0P7BY62"/>
<dbReference type="OrthoDB" id="5371646at2759"/>